<keyword evidence="1" id="KW-0812">Transmembrane</keyword>
<sequence length="72" mass="7792">MVVGLPIDQIIGGSVIIGLGLFGSMVNITVIVMMLKLSINRHAFGYICVIHLIADTYELLISIFWSGPATIM</sequence>
<reference evidence="5" key="1">
    <citation type="submission" date="2017-02" db="UniProtKB">
        <authorList>
            <consortium name="WormBaseParasite"/>
        </authorList>
    </citation>
    <scope>IDENTIFICATION</scope>
</reference>
<protein>
    <submittedName>
        <fullName evidence="5">7TM_GPCR_Srx domain-containing protein</fullName>
    </submittedName>
</protein>
<dbReference type="Proteomes" id="UP000271162">
    <property type="component" value="Unassembled WGS sequence"/>
</dbReference>
<evidence type="ECO:0000313" key="4">
    <source>
        <dbReference type="Proteomes" id="UP000271162"/>
    </source>
</evidence>
<dbReference type="EMBL" id="UYSL01002934">
    <property type="protein sequence ID" value="VDL66112.1"/>
    <property type="molecule type" value="Genomic_DNA"/>
</dbReference>
<reference evidence="3 4" key="2">
    <citation type="submission" date="2018-11" db="EMBL/GenBank/DDBJ databases">
        <authorList>
            <consortium name="Pathogen Informatics"/>
        </authorList>
    </citation>
    <scope>NUCLEOTIDE SEQUENCE [LARGE SCALE GENOMIC DNA]</scope>
</reference>
<dbReference type="Pfam" id="PF10328">
    <property type="entry name" value="7TM_GPCR_Srx"/>
    <property type="match status" value="1"/>
</dbReference>
<feature type="domain" description="7TM GPCR serpentine receptor class x (Srx)" evidence="2">
    <location>
        <begin position="19"/>
        <end position="71"/>
    </location>
</feature>
<evidence type="ECO:0000256" key="1">
    <source>
        <dbReference type="SAM" id="Phobius"/>
    </source>
</evidence>
<dbReference type="InterPro" id="IPR019430">
    <property type="entry name" value="7TM_GPCR_serpentine_rcpt_Srx"/>
</dbReference>
<name>A0A0N4XJ19_NIPBR</name>
<keyword evidence="1" id="KW-0472">Membrane</keyword>
<evidence type="ECO:0000313" key="3">
    <source>
        <dbReference type="EMBL" id="VDL66112.1"/>
    </source>
</evidence>
<proteinExistence type="predicted"/>
<dbReference type="WBParaSite" id="NBR_0000252101-mRNA-1">
    <property type="protein sequence ID" value="NBR_0000252101-mRNA-1"/>
    <property type="gene ID" value="NBR_0000252101"/>
</dbReference>
<accession>A0A0N4XJ19</accession>
<evidence type="ECO:0000313" key="5">
    <source>
        <dbReference type="WBParaSite" id="NBR_0000252101-mRNA-1"/>
    </source>
</evidence>
<keyword evidence="4" id="KW-1185">Reference proteome</keyword>
<organism evidence="5">
    <name type="scientific">Nippostrongylus brasiliensis</name>
    <name type="common">Rat hookworm</name>
    <dbReference type="NCBI Taxonomy" id="27835"/>
    <lineage>
        <taxon>Eukaryota</taxon>
        <taxon>Metazoa</taxon>
        <taxon>Ecdysozoa</taxon>
        <taxon>Nematoda</taxon>
        <taxon>Chromadorea</taxon>
        <taxon>Rhabditida</taxon>
        <taxon>Rhabditina</taxon>
        <taxon>Rhabditomorpha</taxon>
        <taxon>Strongyloidea</taxon>
        <taxon>Heligmosomidae</taxon>
        <taxon>Nippostrongylus</taxon>
    </lineage>
</organism>
<gene>
    <name evidence="3" type="ORF">NBR_LOCUS2523</name>
</gene>
<feature type="transmembrane region" description="Helical" evidence="1">
    <location>
        <begin position="44"/>
        <end position="65"/>
    </location>
</feature>
<evidence type="ECO:0000259" key="2">
    <source>
        <dbReference type="Pfam" id="PF10328"/>
    </source>
</evidence>
<feature type="transmembrane region" description="Helical" evidence="1">
    <location>
        <begin position="12"/>
        <end position="32"/>
    </location>
</feature>
<dbReference type="AlphaFoldDB" id="A0A0N4XJ19"/>
<keyword evidence="1" id="KW-1133">Transmembrane helix</keyword>